<gene>
    <name evidence="4" type="ORF">ENR23_11120</name>
</gene>
<dbReference type="SUPFAM" id="SSF48452">
    <property type="entry name" value="TPR-like"/>
    <property type="match status" value="2"/>
</dbReference>
<feature type="signal peptide" evidence="3">
    <location>
        <begin position="1"/>
        <end position="21"/>
    </location>
</feature>
<dbReference type="InterPro" id="IPR011990">
    <property type="entry name" value="TPR-like_helical_dom_sf"/>
</dbReference>
<keyword evidence="3" id="KW-0732">Signal</keyword>
<sequence length="625" mass="67047">MRVRAVARAAARRLAPALALAALAAAAGGCAYYNTFYYARKYYFRATAGAPYALDEPGAQNLPNYNKAIDYSKKVIANYPKSKWVDDAYLLWAVALLGKNDPLETINMLGDFTARYPESPVADDARFYLGLAHRRARQYAAAVEAFDAYLERRPKGALAPYALLERSRALVALERPAEAAASAGAILERFPKHALATAARAARAEALFAGGDYEAAREDYRFMGARARDDQQRFDFLLREADCLEAARRHDDALALLDEALAHELEPRLPDTTGGRPLVAPSGPVAERWGRLMTRAGTVHLRAGRLDEALEAYARVIDRYPRSPLAAEAQFRIGYAYETVADDFARAREAYARVREQNAGSAFTPQAQQRLGSLDRLAQFARSGGDSLERQAEAGFLLAEQYLFGLDRPERALEEYARIAERFAGTRHAAKALNAQAWVLRRKLDRPAEADSLWWHVVRNYPATEGQLAARDYLELGGASVPPELIRLPEPKPVAPADTAVLTAPPAVTPPLGGGALFAPHDSAGRAGRGPALPGGMLAPGRRAAGDSLAPARFGAPPFASPRADSGAAAPKPPAGAPGPGARPGAGAPFVPGAPDTAKAPAPGGLAPRDTARVPASPDSVRRRP</sequence>
<feature type="chain" id="PRO_5032631800" evidence="3">
    <location>
        <begin position="22"/>
        <end position="625"/>
    </location>
</feature>
<dbReference type="EMBL" id="DSQF01000022">
    <property type="protein sequence ID" value="HGZ43951.1"/>
    <property type="molecule type" value="Genomic_DNA"/>
</dbReference>
<feature type="region of interest" description="Disordered" evidence="2">
    <location>
        <begin position="513"/>
        <end position="625"/>
    </location>
</feature>
<feature type="compositionally biased region" description="Low complexity" evidence="2">
    <location>
        <begin position="585"/>
        <end position="595"/>
    </location>
</feature>
<feature type="repeat" description="TPR" evidence="1">
    <location>
        <begin position="123"/>
        <end position="156"/>
    </location>
</feature>
<evidence type="ECO:0000313" key="4">
    <source>
        <dbReference type="EMBL" id="HGZ43951.1"/>
    </source>
</evidence>
<reference evidence="4" key="1">
    <citation type="journal article" date="2020" name="mSystems">
        <title>Genome- and Community-Level Interaction Insights into Carbon Utilization and Element Cycling Functions of Hydrothermarchaeota in Hydrothermal Sediment.</title>
        <authorList>
            <person name="Zhou Z."/>
            <person name="Liu Y."/>
            <person name="Xu W."/>
            <person name="Pan J."/>
            <person name="Luo Z.H."/>
            <person name="Li M."/>
        </authorList>
    </citation>
    <scope>NUCLEOTIDE SEQUENCE [LARGE SCALE GENOMIC DNA]</scope>
    <source>
        <strain evidence="4">SpSt-381</strain>
    </source>
</reference>
<dbReference type="InterPro" id="IPR019734">
    <property type="entry name" value="TPR_rpt"/>
</dbReference>
<dbReference type="PROSITE" id="PS50005">
    <property type="entry name" value="TPR"/>
    <property type="match status" value="2"/>
</dbReference>
<dbReference type="SMART" id="SM00028">
    <property type="entry name" value="TPR"/>
    <property type="match status" value="6"/>
</dbReference>
<accession>A0A832I389</accession>
<evidence type="ECO:0000256" key="3">
    <source>
        <dbReference type="SAM" id="SignalP"/>
    </source>
</evidence>
<proteinExistence type="predicted"/>
<feature type="repeat" description="TPR" evidence="1">
    <location>
        <begin position="290"/>
        <end position="323"/>
    </location>
</feature>
<dbReference type="Gene3D" id="1.25.40.10">
    <property type="entry name" value="Tetratricopeptide repeat domain"/>
    <property type="match status" value="3"/>
</dbReference>
<evidence type="ECO:0000256" key="1">
    <source>
        <dbReference type="PROSITE-ProRule" id="PRU00339"/>
    </source>
</evidence>
<evidence type="ECO:0000256" key="2">
    <source>
        <dbReference type="SAM" id="MobiDB-lite"/>
    </source>
</evidence>
<organism evidence="4">
    <name type="scientific">Eiseniibacteriota bacterium</name>
    <dbReference type="NCBI Taxonomy" id="2212470"/>
    <lineage>
        <taxon>Bacteria</taxon>
        <taxon>Candidatus Eiseniibacteriota</taxon>
    </lineage>
</organism>
<name>A0A832I389_UNCEI</name>
<dbReference type="Pfam" id="PF13432">
    <property type="entry name" value="TPR_16"/>
    <property type="match status" value="3"/>
</dbReference>
<keyword evidence="1" id="KW-0802">TPR repeat</keyword>
<comment type="caution">
    <text evidence="4">The sequence shown here is derived from an EMBL/GenBank/DDBJ whole genome shotgun (WGS) entry which is preliminary data.</text>
</comment>
<dbReference type="AlphaFoldDB" id="A0A832I389"/>
<protein>
    <submittedName>
        <fullName evidence="4">Tetratricopeptide repeat protein</fullName>
    </submittedName>
</protein>
<dbReference type="PROSITE" id="PS51257">
    <property type="entry name" value="PROKAR_LIPOPROTEIN"/>
    <property type="match status" value="1"/>
</dbReference>
<feature type="compositionally biased region" description="Low complexity" evidence="2">
    <location>
        <begin position="525"/>
        <end position="542"/>
    </location>
</feature>